<name>A0A6G0U2J0_APHGL</name>
<evidence type="ECO:0000313" key="3">
    <source>
        <dbReference type="EMBL" id="KAE9543000.1"/>
    </source>
</evidence>
<dbReference type="InterPro" id="IPR007527">
    <property type="entry name" value="Znf_SWIM"/>
</dbReference>
<keyword evidence="4" id="KW-1185">Reference proteome</keyword>
<feature type="domain" description="SWIM-type" evidence="2">
    <location>
        <begin position="173"/>
        <end position="210"/>
    </location>
</feature>
<accession>A0A6G0U2J0</accession>
<dbReference type="EMBL" id="VYZN01000009">
    <property type="protein sequence ID" value="KAE9543000.1"/>
    <property type="molecule type" value="Genomic_DNA"/>
</dbReference>
<dbReference type="PROSITE" id="PS50966">
    <property type="entry name" value="ZF_SWIM"/>
    <property type="match status" value="1"/>
</dbReference>
<dbReference type="PANTHER" id="PTHR22619">
    <property type="entry name" value="ZINC FINGER SWIM DOMAIN CONTAINING PROTEIN 4, 5, 6"/>
    <property type="match status" value="1"/>
</dbReference>
<keyword evidence="1" id="KW-0479">Metal-binding</keyword>
<protein>
    <recommendedName>
        <fullName evidence="2">SWIM-type domain-containing protein</fullName>
    </recommendedName>
</protein>
<dbReference type="AlphaFoldDB" id="A0A6G0U2J0"/>
<dbReference type="PANTHER" id="PTHR22619:SF0">
    <property type="entry name" value="ZINC FINGER SWIM DOMAIN-CONTAINING PROTEIN 6-LIKE PROTEIN"/>
    <property type="match status" value="1"/>
</dbReference>
<keyword evidence="1" id="KW-0863">Zinc-finger</keyword>
<dbReference type="GO" id="GO:0008270">
    <property type="term" value="F:zinc ion binding"/>
    <property type="evidence" value="ECO:0007669"/>
    <property type="project" value="UniProtKB-KW"/>
</dbReference>
<evidence type="ECO:0000256" key="1">
    <source>
        <dbReference type="PROSITE-ProRule" id="PRU00325"/>
    </source>
</evidence>
<gene>
    <name evidence="3" type="ORF">AGLY_002911</name>
</gene>
<organism evidence="3 4">
    <name type="scientific">Aphis glycines</name>
    <name type="common">Soybean aphid</name>
    <dbReference type="NCBI Taxonomy" id="307491"/>
    <lineage>
        <taxon>Eukaryota</taxon>
        <taxon>Metazoa</taxon>
        <taxon>Ecdysozoa</taxon>
        <taxon>Arthropoda</taxon>
        <taxon>Hexapoda</taxon>
        <taxon>Insecta</taxon>
        <taxon>Pterygota</taxon>
        <taxon>Neoptera</taxon>
        <taxon>Paraneoptera</taxon>
        <taxon>Hemiptera</taxon>
        <taxon>Sternorrhyncha</taxon>
        <taxon>Aphidomorpha</taxon>
        <taxon>Aphidoidea</taxon>
        <taxon>Aphididae</taxon>
        <taxon>Aphidini</taxon>
        <taxon>Aphis</taxon>
        <taxon>Aphis</taxon>
    </lineage>
</organism>
<keyword evidence="1" id="KW-0862">Zinc</keyword>
<evidence type="ECO:0000313" key="4">
    <source>
        <dbReference type="Proteomes" id="UP000475862"/>
    </source>
</evidence>
<reference evidence="3 4" key="1">
    <citation type="submission" date="2019-08" db="EMBL/GenBank/DDBJ databases">
        <title>The genome of the soybean aphid Biotype 1, its phylome, world population structure and adaptation to the North American continent.</title>
        <authorList>
            <person name="Giordano R."/>
            <person name="Donthu R.K."/>
            <person name="Hernandez A.G."/>
            <person name="Wright C.L."/>
            <person name="Zimin A.V."/>
        </authorList>
    </citation>
    <scope>NUCLEOTIDE SEQUENCE [LARGE SCALE GENOMIC DNA]</scope>
    <source>
        <tissue evidence="3">Whole aphids</tissue>
    </source>
</reference>
<dbReference type="OrthoDB" id="10013584at2759"/>
<comment type="caution">
    <text evidence="3">The sequence shown here is derived from an EMBL/GenBank/DDBJ whole genome shotgun (WGS) entry which is preliminary data.</text>
</comment>
<evidence type="ECO:0000259" key="2">
    <source>
        <dbReference type="PROSITE" id="PS50966"/>
    </source>
</evidence>
<dbReference type="Proteomes" id="UP000475862">
    <property type="component" value="Unassembled WGS sequence"/>
</dbReference>
<sequence length="271" mass="30999">MSGLIRTQMCPPPPPLELVRKCPDGAKEDDIQMPRRHRVLHVWYGLDTHGGSSYTSVVFMLKIPSLAQRRRTEEIRPRPPSMVMYCSFSFELHLSDRRPPPPNSPQHPPTDLTLLGVPANGIVKKKEKNGFGNPSVSIFVLFYNPRFHLSGVVWNQRPGSPSYNHPDQENKTHKVSVSFDRCKITSVTCSCDTKDIFWCPHVVALSLYRIRNADSVRLRVPISETLLQMDRQQLQKFVQYLISEHHTEVLPTAQKLADEILQQRSEINQIA</sequence>
<dbReference type="GO" id="GO:0031462">
    <property type="term" value="C:Cul2-RING ubiquitin ligase complex"/>
    <property type="evidence" value="ECO:0007669"/>
    <property type="project" value="TreeGrafter"/>
</dbReference>
<feature type="non-terminal residue" evidence="3">
    <location>
        <position position="271"/>
    </location>
</feature>
<proteinExistence type="predicted"/>